<organism evidence="1 2">
    <name type="scientific">Macrophomina phaseolina (strain MS6)</name>
    <name type="common">Charcoal rot fungus</name>
    <dbReference type="NCBI Taxonomy" id="1126212"/>
    <lineage>
        <taxon>Eukaryota</taxon>
        <taxon>Fungi</taxon>
        <taxon>Dikarya</taxon>
        <taxon>Ascomycota</taxon>
        <taxon>Pezizomycotina</taxon>
        <taxon>Dothideomycetes</taxon>
        <taxon>Dothideomycetes incertae sedis</taxon>
        <taxon>Botryosphaeriales</taxon>
        <taxon>Botryosphaeriaceae</taxon>
        <taxon>Macrophomina</taxon>
    </lineage>
</organism>
<evidence type="ECO:0000313" key="1">
    <source>
        <dbReference type="EMBL" id="EKG22641.1"/>
    </source>
</evidence>
<accession>K2RJA7</accession>
<dbReference type="InParanoid" id="K2RJA7"/>
<dbReference type="AlphaFoldDB" id="K2RJA7"/>
<gene>
    <name evidence="1" type="ORF">MPH_00015</name>
</gene>
<comment type="caution">
    <text evidence="1">The sequence shown here is derived from an EMBL/GenBank/DDBJ whole genome shotgun (WGS) entry which is preliminary data.</text>
</comment>
<protein>
    <submittedName>
        <fullName evidence="1">Uncharacterized protein</fullName>
    </submittedName>
</protein>
<dbReference type="OrthoDB" id="5069333at2759"/>
<proteinExistence type="predicted"/>
<name>K2RJA7_MACPH</name>
<dbReference type="eggNOG" id="ENOG502RJXD">
    <property type="taxonomic scope" value="Eukaryota"/>
</dbReference>
<dbReference type="HOGENOM" id="CLU_2061933_0_0_1"/>
<dbReference type="VEuPathDB" id="FungiDB:MPH_00015"/>
<sequence length="119" mass="12990">MVCEAIERVSIALDMGRLWDGVDDGCQTVCAAINTDLARDGGSTLRCGSYSIRGGDRRIVLRVLIIKHLTELQEVMAKLQAAVQSPTVSDSPLRRTWTGLVSRFVAKLTANINLTKMSL</sequence>
<dbReference type="Proteomes" id="UP000007129">
    <property type="component" value="Unassembled WGS sequence"/>
</dbReference>
<evidence type="ECO:0000313" key="2">
    <source>
        <dbReference type="Proteomes" id="UP000007129"/>
    </source>
</evidence>
<reference evidence="1 2" key="1">
    <citation type="journal article" date="2012" name="BMC Genomics">
        <title>Tools to kill: Genome of one of the most destructive plant pathogenic fungi Macrophomina phaseolina.</title>
        <authorList>
            <person name="Islam M.S."/>
            <person name="Haque M.S."/>
            <person name="Islam M.M."/>
            <person name="Emdad E.M."/>
            <person name="Halim A."/>
            <person name="Hossen Q.M.M."/>
            <person name="Hossain M.Z."/>
            <person name="Ahmed B."/>
            <person name="Rahim S."/>
            <person name="Rahman M.S."/>
            <person name="Alam M.M."/>
            <person name="Hou S."/>
            <person name="Wan X."/>
            <person name="Saito J.A."/>
            <person name="Alam M."/>
        </authorList>
    </citation>
    <scope>NUCLEOTIDE SEQUENCE [LARGE SCALE GENOMIC DNA]</scope>
    <source>
        <strain evidence="1 2">MS6</strain>
    </source>
</reference>
<dbReference type="EMBL" id="AHHD01000004">
    <property type="protein sequence ID" value="EKG22641.1"/>
    <property type="molecule type" value="Genomic_DNA"/>
</dbReference>
<dbReference type="STRING" id="1126212.K2RJA7"/>